<reference evidence="9" key="1">
    <citation type="submission" date="2016-10" db="EMBL/GenBank/DDBJ databases">
        <authorList>
            <person name="Varghese N."/>
            <person name="Submissions S."/>
        </authorList>
    </citation>
    <scope>NUCLEOTIDE SEQUENCE [LARGE SCALE GENOMIC DNA]</scope>
    <source>
        <strain evidence="9">IBRC-M10078</strain>
    </source>
</reference>
<keyword evidence="4 6" id="KW-1133">Transmembrane helix</keyword>
<accession>A0A1H0T0P5</accession>
<evidence type="ECO:0000256" key="4">
    <source>
        <dbReference type="ARBA" id="ARBA00022989"/>
    </source>
</evidence>
<proteinExistence type="inferred from homology"/>
<feature type="transmembrane region" description="Helical" evidence="6">
    <location>
        <begin position="97"/>
        <end position="116"/>
    </location>
</feature>
<dbReference type="PANTHER" id="PTHR38459:SF1">
    <property type="entry name" value="PROPHAGE BACTOPRENOL-LINKED GLUCOSE TRANSLOCASE HOMOLOG"/>
    <property type="match status" value="1"/>
</dbReference>
<evidence type="ECO:0000259" key="7">
    <source>
        <dbReference type="Pfam" id="PF04138"/>
    </source>
</evidence>
<keyword evidence="5 6" id="KW-0472">Membrane</keyword>
<dbReference type="EMBL" id="FNJU01000003">
    <property type="protein sequence ID" value="SDP47385.1"/>
    <property type="molecule type" value="Genomic_DNA"/>
</dbReference>
<dbReference type="RefSeq" id="WP_090851929.1">
    <property type="nucleotide sequence ID" value="NZ_FNJU01000003.1"/>
</dbReference>
<comment type="similarity">
    <text evidence="2">Belongs to the GtrA family.</text>
</comment>
<evidence type="ECO:0000256" key="5">
    <source>
        <dbReference type="ARBA" id="ARBA00023136"/>
    </source>
</evidence>
<feature type="transmembrane region" description="Helical" evidence="6">
    <location>
        <begin position="7"/>
        <end position="27"/>
    </location>
</feature>
<dbReference type="InterPro" id="IPR007267">
    <property type="entry name" value="GtrA_DPMS_TM"/>
</dbReference>
<evidence type="ECO:0000256" key="3">
    <source>
        <dbReference type="ARBA" id="ARBA00022692"/>
    </source>
</evidence>
<comment type="subcellular location">
    <subcellularLocation>
        <location evidence="1">Membrane</location>
        <topology evidence="1">Multi-pass membrane protein</topology>
    </subcellularLocation>
</comment>
<sequence length="125" mass="14338">MNLAIKFFRYSLVGVVCTAIYFLAMFLCVEVNNIEPVLSSGISFLIMTIFSYMLNKKYTFGGSYGHKELIKFFIVASIGFVLNILIMYIIVTKLSMNYLISELVTILIIPLVNFILNNYWTFKSV</sequence>
<dbReference type="Proteomes" id="UP000199159">
    <property type="component" value="Unassembled WGS sequence"/>
</dbReference>
<dbReference type="Pfam" id="PF04138">
    <property type="entry name" value="GtrA_DPMS_TM"/>
    <property type="match status" value="1"/>
</dbReference>
<keyword evidence="3 6" id="KW-0812">Transmembrane</keyword>
<feature type="transmembrane region" description="Helical" evidence="6">
    <location>
        <begin position="72"/>
        <end position="91"/>
    </location>
</feature>
<keyword evidence="9" id="KW-1185">Reference proteome</keyword>
<evidence type="ECO:0000256" key="1">
    <source>
        <dbReference type="ARBA" id="ARBA00004141"/>
    </source>
</evidence>
<dbReference type="STRING" id="930152.SAMN05216565_103214"/>
<gene>
    <name evidence="8" type="ORF">SAMN05216565_103214</name>
</gene>
<dbReference type="GO" id="GO:0005886">
    <property type="term" value="C:plasma membrane"/>
    <property type="evidence" value="ECO:0007669"/>
    <property type="project" value="TreeGrafter"/>
</dbReference>
<protein>
    <submittedName>
        <fullName evidence="8">Putative flippase GtrA (Transmembrane translocase of bactoprenol-linked glucose)</fullName>
    </submittedName>
</protein>
<feature type="transmembrane region" description="Helical" evidence="6">
    <location>
        <begin position="33"/>
        <end position="52"/>
    </location>
</feature>
<evidence type="ECO:0000313" key="8">
    <source>
        <dbReference type="EMBL" id="SDP47385.1"/>
    </source>
</evidence>
<feature type="domain" description="GtrA/DPMS transmembrane" evidence="7">
    <location>
        <begin position="9"/>
        <end position="122"/>
    </location>
</feature>
<name>A0A1H0T0P5_9BACI</name>
<dbReference type="AlphaFoldDB" id="A0A1H0T0P5"/>
<dbReference type="InterPro" id="IPR051401">
    <property type="entry name" value="GtrA_CellWall_Glycosyl"/>
</dbReference>
<organism evidence="8 9">
    <name type="scientific">Litchfieldia salsa</name>
    <dbReference type="NCBI Taxonomy" id="930152"/>
    <lineage>
        <taxon>Bacteria</taxon>
        <taxon>Bacillati</taxon>
        <taxon>Bacillota</taxon>
        <taxon>Bacilli</taxon>
        <taxon>Bacillales</taxon>
        <taxon>Bacillaceae</taxon>
        <taxon>Litchfieldia</taxon>
    </lineage>
</organism>
<evidence type="ECO:0000256" key="6">
    <source>
        <dbReference type="SAM" id="Phobius"/>
    </source>
</evidence>
<dbReference type="GO" id="GO:0000271">
    <property type="term" value="P:polysaccharide biosynthetic process"/>
    <property type="evidence" value="ECO:0007669"/>
    <property type="project" value="InterPro"/>
</dbReference>
<evidence type="ECO:0000313" key="9">
    <source>
        <dbReference type="Proteomes" id="UP000199159"/>
    </source>
</evidence>
<dbReference type="OrthoDB" id="9812049at2"/>
<dbReference type="PANTHER" id="PTHR38459">
    <property type="entry name" value="PROPHAGE BACTOPRENOL-LINKED GLUCOSE TRANSLOCASE HOMOLOG"/>
    <property type="match status" value="1"/>
</dbReference>
<evidence type="ECO:0000256" key="2">
    <source>
        <dbReference type="ARBA" id="ARBA00009399"/>
    </source>
</evidence>